<reference evidence="6" key="1">
    <citation type="submission" date="2014-01" db="EMBL/GenBank/DDBJ databases">
        <authorList>
            <person name="Aslett M."/>
        </authorList>
    </citation>
    <scope>NUCLEOTIDE SEQUENCE</scope>
</reference>
<dbReference type="InterPro" id="IPR025761">
    <property type="entry name" value="FFD_box"/>
</dbReference>
<sequence>MSTPLIGSKISLISKSEIRYEGILYTVDPEKSTIALAKVRSFGSEDRRTDEVIPPRKEVYEYIIFKATDIKDLLVRETPQPAPFMYNNLHYDPAILSVSNVILLPVSHAVSSILLLVFRRPATTPSRRLGVSRYPIQHCLCNRIVERVDPPKLVSTSFYSLLPSGLYLVQREVSSTGQIGSQPEVRDDINVVNVTVGNPPVGTRGYGSPRRREVVQRDVPNRLPQQRANFRRRPTGGRRLAQGVVHYSNNYYSIPRLDQAPPRGNAGYGYRNYGGRGGGMGRGGGRQFQDLNMYRPKLFYRTDYDFEEANKEFAQQLEDLKEELKKAKIEGEAREETEEADENAKAASVEGEANANEASAKPCFYDKEKSFFDNISCDGSETTTGANRMNYKTERELNHITFGIPAGRNYGGRRMRARSQTTHRGNNQGGQTTGVEQNATRTNTFPPIGRPVVSGAGDLYGP</sequence>
<accession>A0A077Z0S5</accession>
<dbReference type="PANTHER" id="PTHR13586:SF0">
    <property type="entry name" value="TRAILER HITCH, ISOFORM H"/>
    <property type="match status" value="1"/>
</dbReference>
<dbReference type="SMART" id="SM01199">
    <property type="entry name" value="FDF"/>
    <property type="match status" value="1"/>
</dbReference>
<feature type="short sequence motif" description="FFD box" evidence="2">
    <location>
        <begin position="363"/>
        <end position="379"/>
    </location>
</feature>
<dbReference type="Proteomes" id="UP000030665">
    <property type="component" value="Unassembled WGS sequence"/>
</dbReference>
<dbReference type="CDD" id="cd01736">
    <property type="entry name" value="LSm14_N"/>
    <property type="match status" value="1"/>
</dbReference>
<dbReference type="AlphaFoldDB" id="A0A077Z0S5"/>
<dbReference type="PROSITE" id="PS51513">
    <property type="entry name" value="FFD"/>
    <property type="match status" value="1"/>
</dbReference>
<dbReference type="GO" id="GO:0033962">
    <property type="term" value="P:P-body assembly"/>
    <property type="evidence" value="ECO:0007669"/>
    <property type="project" value="TreeGrafter"/>
</dbReference>
<evidence type="ECO:0000259" key="4">
    <source>
        <dbReference type="PROSITE" id="PS51513"/>
    </source>
</evidence>
<dbReference type="InterPro" id="IPR025609">
    <property type="entry name" value="Lsm14-like_N"/>
</dbReference>
<name>A0A077Z0S5_TRITR</name>
<reference evidence="6" key="2">
    <citation type="submission" date="2014-03" db="EMBL/GenBank/DDBJ databases">
        <title>The whipworm genome and dual-species transcriptomics of an intimate host-pathogen interaction.</title>
        <authorList>
            <person name="Foth B.J."/>
            <person name="Tsai I.J."/>
            <person name="Reid A.J."/>
            <person name="Bancroft A.J."/>
            <person name="Nichol S."/>
            <person name="Tracey A."/>
            <person name="Holroyd N."/>
            <person name="Cotton J.A."/>
            <person name="Stanley E.J."/>
            <person name="Zarowiecki M."/>
            <person name="Liu J.Z."/>
            <person name="Huckvale T."/>
            <person name="Cooper P.J."/>
            <person name="Grencis R.K."/>
            <person name="Berriman M."/>
        </authorList>
    </citation>
    <scope>NUCLEOTIDE SEQUENCE [LARGE SCALE GENOMIC DNA]</scope>
</reference>
<feature type="domain" description="Sm" evidence="5">
    <location>
        <begin position="1"/>
        <end position="79"/>
    </location>
</feature>
<dbReference type="EMBL" id="HG805878">
    <property type="protein sequence ID" value="CDW54042.1"/>
    <property type="molecule type" value="Genomic_DNA"/>
</dbReference>
<protein>
    <submittedName>
        <fullName evidence="6">Protein LSM14 A</fullName>
    </submittedName>
</protein>
<dbReference type="SMART" id="SM01271">
    <property type="entry name" value="LSM14"/>
    <property type="match status" value="1"/>
</dbReference>
<dbReference type="GO" id="GO:0000932">
    <property type="term" value="C:P-body"/>
    <property type="evidence" value="ECO:0007669"/>
    <property type="project" value="TreeGrafter"/>
</dbReference>
<evidence type="ECO:0000256" key="1">
    <source>
        <dbReference type="ARBA" id="ARBA00010415"/>
    </source>
</evidence>
<feature type="region of interest" description="Disordered" evidence="3">
    <location>
        <begin position="330"/>
        <end position="358"/>
    </location>
</feature>
<evidence type="ECO:0000313" key="6">
    <source>
        <dbReference type="EMBL" id="CDW54042.1"/>
    </source>
</evidence>
<comment type="similarity">
    <text evidence="1">Belongs to the LSM14 family.</text>
</comment>
<dbReference type="PANTHER" id="PTHR13586">
    <property type="entry name" value="SCD6 PROTEIN-RELATED"/>
    <property type="match status" value="1"/>
</dbReference>
<dbReference type="InterPro" id="IPR019050">
    <property type="entry name" value="FDF_dom"/>
</dbReference>
<dbReference type="GO" id="GO:0003729">
    <property type="term" value="F:mRNA binding"/>
    <property type="evidence" value="ECO:0007669"/>
    <property type="project" value="TreeGrafter"/>
</dbReference>
<gene>
    <name evidence="6" type="ORF">TTRE_0000231101</name>
</gene>
<proteinExistence type="inferred from homology"/>
<keyword evidence="7" id="KW-1185">Reference proteome</keyword>
<dbReference type="GO" id="GO:0034063">
    <property type="term" value="P:stress granule assembly"/>
    <property type="evidence" value="ECO:0007669"/>
    <property type="project" value="TreeGrafter"/>
</dbReference>
<feature type="compositionally biased region" description="Polar residues" evidence="3">
    <location>
        <begin position="433"/>
        <end position="445"/>
    </location>
</feature>
<dbReference type="PROSITE" id="PS52002">
    <property type="entry name" value="SM"/>
    <property type="match status" value="1"/>
</dbReference>
<evidence type="ECO:0000256" key="3">
    <source>
        <dbReference type="SAM" id="MobiDB-lite"/>
    </source>
</evidence>
<dbReference type="Gene3D" id="2.30.30.100">
    <property type="match status" value="1"/>
</dbReference>
<dbReference type="STRING" id="36087.A0A077Z0S5"/>
<dbReference type="InterPro" id="IPR010920">
    <property type="entry name" value="LSM_dom_sf"/>
</dbReference>
<dbReference type="OrthoDB" id="21539at2759"/>
<evidence type="ECO:0000313" key="7">
    <source>
        <dbReference type="Proteomes" id="UP000030665"/>
    </source>
</evidence>
<evidence type="ECO:0000256" key="2">
    <source>
        <dbReference type="PROSITE-ProRule" id="PRU00846"/>
    </source>
</evidence>
<evidence type="ECO:0000259" key="5">
    <source>
        <dbReference type="PROSITE" id="PS52002"/>
    </source>
</evidence>
<feature type="domain" description="FFD box profile" evidence="4">
    <location>
        <begin position="363"/>
        <end position="379"/>
    </location>
</feature>
<dbReference type="InterPro" id="IPR047575">
    <property type="entry name" value="Sm"/>
</dbReference>
<feature type="region of interest" description="Disordered" evidence="3">
    <location>
        <begin position="403"/>
        <end position="462"/>
    </location>
</feature>
<dbReference type="SUPFAM" id="SSF50182">
    <property type="entry name" value="Sm-like ribonucleoproteins"/>
    <property type="match status" value="1"/>
</dbReference>
<organism evidence="6 7">
    <name type="scientific">Trichuris trichiura</name>
    <name type="common">Whipworm</name>
    <name type="synonym">Trichocephalus trichiurus</name>
    <dbReference type="NCBI Taxonomy" id="36087"/>
    <lineage>
        <taxon>Eukaryota</taxon>
        <taxon>Metazoa</taxon>
        <taxon>Ecdysozoa</taxon>
        <taxon>Nematoda</taxon>
        <taxon>Enoplea</taxon>
        <taxon>Dorylaimia</taxon>
        <taxon>Trichinellida</taxon>
        <taxon>Trichuridae</taxon>
        <taxon>Trichuris</taxon>
    </lineage>
</organism>
<dbReference type="Pfam" id="PF12701">
    <property type="entry name" value="LSM14"/>
    <property type="match status" value="1"/>
</dbReference>